<proteinExistence type="inferred from homology"/>
<dbReference type="PANTHER" id="PTHR46847:SF1">
    <property type="entry name" value="D-ALLOSE-BINDING PERIPLASMIC PROTEIN-RELATED"/>
    <property type="match status" value="1"/>
</dbReference>
<evidence type="ECO:0000259" key="5">
    <source>
        <dbReference type="Pfam" id="PF13407"/>
    </source>
</evidence>
<evidence type="ECO:0000256" key="1">
    <source>
        <dbReference type="ARBA" id="ARBA00004196"/>
    </source>
</evidence>
<protein>
    <recommendedName>
        <fullName evidence="5">Periplasmic binding protein domain-containing protein</fullName>
    </recommendedName>
</protein>
<dbReference type="GO" id="GO:0030246">
    <property type="term" value="F:carbohydrate binding"/>
    <property type="evidence" value="ECO:0007669"/>
    <property type="project" value="UniProtKB-ARBA"/>
</dbReference>
<feature type="chain" id="PRO_5020220352" description="Periplasmic binding protein domain-containing protein" evidence="4">
    <location>
        <begin position="27"/>
        <end position="416"/>
    </location>
</feature>
<name>A0A4R9AKP4_9MICO</name>
<evidence type="ECO:0000256" key="4">
    <source>
        <dbReference type="SAM" id="SignalP"/>
    </source>
</evidence>
<dbReference type="EMBL" id="SOHK01000017">
    <property type="protein sequence ID" value="TFD64242.1"/>
    <property type="molecule type" value="Genomic_DNA"/>
</dbReference>
<dbReference type="InterPro" id="IPR028082">
    <property type="entry name" value="Peripla_BP_I"/>
</dbReference>
<dbReference type="RefSeq" id="WP_134556329.1">
    <property type="nucleotide sequence ID" value="NZ_SOHK01000017.1"/>
</dbReference>
<dbReference type="InterPro" id="IPR025997">
    <property type="entry name" value="SBP_2_dom"/>
</dbReference>
<comment type="subcellular location">
    <subcellularLocation>
        <location evidence="1">Cell envelope</location>
    </subcellularLocation>
</comment>
<reference evidence="6 7" key="1">
    <citation type="submission" date="2019-03" db="EMBL/GenBank/DDBJ databases">
        <title>Genomics of glacier-inhabiting Cryobacterium strains.</title>
        <authorList>
            <person name="Liu Q."/>
            <person name="Xin Y.-H."/>
        </authorList>
    </citation>
    <scope>NUCLEOTIDE SEQUENCE [LARGE SCALE GENOMIC DNA]</scope>
    <source>
        <strain evidence="6 7">Sr36</strain>
    </source>
</reference>
<keyword evidence="3 4" id="KW-0732">Signal</keyword>
<dbReference type="Proteomes" id="UP000298154">
    <property type="component" value="Unassembled WGS sequence"/>
</dbReference>
<gene>
    <name evidence="6" type="ORF">E3T47_12180</name>
</gene>
<evidence type="ECO:0000256" key="3">
    <source>
        <dbReference type="ARBA" id="ARBA00022729"/>
    </source>
</evidence>
<dbReference type="Pfam" id="PF13407">
    <property type="entry name" value="Peripla_BP_4"/>
    <property type="match status" value="1"/>
</dbReference>
<feature type="domain" description="Periplasmic binding protein" evidence="5">
    <location>
        <begin position="43"/>
        <end position="298"/>
    </location>
</feature>
<evidence type="ECO:0000313" key="7">
    <source>
        <dbReference type="Proteomes" id="UP000298154"/>
    </source>
</evidence>
<dbReference type="OrthoDB" id="7322203at2"/>
<comment type="similarity">
    <text evidence="2">Belongs to the bacterial solute-binding protein 2 family.</text>
</comment>
<dbReference type="GO" id="GO:0030313">
    <property type="term" value="C:cell envelope"/>
    <property type="evidence" value="ECO:0007669"/>
    <property type="project" value="UniProtKB-SubCell"/>
</dbReference>
<dbReference type="PROSITE" id="PS51257">
    <property type="entry name" value="PROKAR_LIPOPROTEIN"/>
    <property type="match status" value="1"/>
</dbReference>
<sequence length="416" mass="43156">MNFKKKLTLVGAMAAVAAFALSGCSAAVSPSGGADGAKEKIFVNLSYSGNNWQDEGANLAMAVAQAPEVAAKYDVKKVISGSDPQKQISDLQSMIASGAKLIVLYPISPTALNPVIQQGCDAGVTFVAYDGTVEAPCAWNISYITGARTEDPEQAFFGAQTAQALVDLLGGTGEVMMNRGVAGTSTDTVHYDTAMSVFNQYPGIKVVNEFYGNWDSSVSQQEATKALAAHPGVDGIWSQAGEDGVVKALEAAGMEIPVTGENSNYLRQKLSEGWPGVSSGSAPAQGAVAVKLGLKILADGADSVPKDIEMPLPWVTTETAKVCPAAEFVDGCNFFAQADDSFVTEIFEKSVLPESSYTAATTGAAVSALQALPSMDTLAQPASRRIYTRGVCDAGWTTGPVEKGQVPAGLPGCVKK</sequence>
<organism evidence="6 7">
    <name type="scientific">Cryobacterium ruanii</name>
    <dbReference type="NCBI Taxonomy" id="1259197"/>
    <lineage>
        <taxon>Bacteria</taxon>
        <taxon>Bacillati</taxon>
        <taxon>Actinomycetota</taxon>
        <taxon>Actinomycetes</taxon>
        <taxon>Micrococcales</taxon>
        <taxon>Microbacteriaceae</taxon>
        <taxon>Cryobacterium</taxon>
    </lineage>
</organism>
<accession>A0A4R9AKP4</accession>
<dbReference type="Gene3D" id="3.40.50.2300">
    <property type="match status" value="2"/>
</dbReference>
<evidence type="ECO:0000256" key="2">
    <source>
        <dbReference type="ARBA" id="ARBA00007639"/>
    </source>
</evidence>
<dbReference type="SUPFAM" id="SSF53822">
    <property type="entry name" value="Periplasmic binding protein-like I"/>
    <property type="match status" value="1"/>
</dbReference>
<evidence type="ECO:0000313" key="6">
    <source>
        <dbReference type="EMBL" id="TFD64242.1"/>
    </source>
</evidence>
<dbReference type="PANTHER" id="PTHR46847">
    <property type="entry name" value="D-ALLOSE-BINDING PERIPLASMIC PROTEIN-RELATED"/>
    <property type="match status" value="1"/>
</dbReference>
<keyword evidence="7" id="KW-1185">Reference proteome</keyword>
<comment type="caution">
    <text evidence="6">The sequence shown here is derived from an EMBL/GenBank/DDBJ whole genome shotgun (WGS) entry which is preliminary data.</text>
</comment>
<feature type="signal peptide" evidence="4">
    <location>
        <begin position="1"/>
        <end position="26"/>
    </location>
</feature>
<dbReference type="CDD" id="cd19998">
    <property type="entry name" value="PBP1_ABC_sugar_binding-like"/>
    <property type="match status" value="1"/>
</dbReference>
<dbReference type="AlphaFoldDB" id="A0A4R9AKP4"/>